<dbReference type="EMBL" id="FOQA01000011">
    <property type="protein sequence ID" value="SFI29265.1"/>
    <property type="molecule type" value="Genomic_DNA"/>
</dbReference>
<evidence type="ECO:0000256" key="2">
    <source>
        <dbReference type="ARBA" id="ARBA00023315"/>
    </source>
</evidence>
<accession>A0A1I3H0H4</accession>
<dbReference type="PANTHER" id="PTHR34069:SF2">
    <property type="entry name" value="BETA-KETOACYL-[ACYL-CARRIER-PROTEIN] SYNTHASE III"/>
    <property type="match status" value="1"/>
</dbReference>
<keyword evidence="2" id="KW-0012">Acyltransferase</keyword>
<name>A0A1I3H0H4_9FIRM</name>
<sequence length="343" mass="37443">MKIGMVDYENYLPEQKITAEELSPLVDIPAEILRTKMGINEKHVGGEKDHSAMMAVKSAKKLLERNQVDPLDLDMILFSGETYCEYVCWTAAIKIQNELGADNAYAWDMGFRCAGTPLAIKVAKNMMLSDPDLNQVLIAGGNTNAYLVDYTDKNQSFMFDMSPAGCAILLRKNHPENEILETAVITDHVFCDQVIGKWGGSLHPIDETIAADPEALRKANKIHLPDPEGMKELLGERSLPAFTGAVRQASQKSGVAVEEIDYIGITHINPKAHKAIIADLGLSEDQSVYLSDHGHCGHVDQTLCLQLGIEEGLVKDGSLCALLGAGTGYAFACTLIRWGKIAE</sequence>
<feature type="domain" description="Beta-ketoacyl-[acyl-carrier-protein] synthase III C-terminal" evidence="3">
    <location>
        <begin position="251"/>
        <end position="338"/>
    </location>
</feature>
<dbReference type="InterPro" id="IPR016039">
    <property type="entry name" value="Thiolase-like"/>
</dbReference>
<dbReference type="STRING" id="69895.SAMN05192551_11111"/>
<keyword evidence="6" id="KW-1185">Reference proteome</keyword>
<evidence type="ECO:0000256" key="1">
    <source>
        <dbReference type="ARBA" id="ARBA00022679"/>
    </source>
</evidence>
<dbReference type="GO" id="GO:0044550">
    <property type="term" value="P:secondary metabolite biosynthetic process"/>
    <property type="evidence" value="ECO:0007669"/>
    <property type="project" value="TreeGrafter"/>
</dbReference>
<dbReference type="Pfam" id="PF08545">
    <property type="entry name" value="ACP_syn_III"/>
    <property type="match status" value="1"/>
</dbReference>
<evidence type="ECO:0000313" key="6">
    <source>
        <dbReference type="Proteomes" id="UP000199287"/>
    </source>
</evidence>
<dbReference type="Gene3D" id="3.40.47.10">
    <property type="match status" value="1"/>
</dbReference>
<dbReference type="AlphaFoldDB" id="A0A1I3H0H4"/>
<dbReference type="InterPro" id="IPR013751">
    <property type="entry name" value="ACP_syn_III_N"/>
</dbReference>
<feature type="domain" description="Beta-ketoacyl-[acyl-carrier-protein] synthase III N-terminal" evidence="4">
    <location>
        <begin position="108"/>
        <end position="187"/>
    </location>
</feature>
<evidence type="ECO:0000259" key="3">
    <source>
        <dbReference type="Pfam" id="PF08541"/>
    </source>
</evidence>
<dbReference type="InterPro" id="IPR013747">
    <property type="entry name" value="ACP_syn_III_C"/>
</dbReference>
<dbReference type="RefSeq" id="WP_093373484.1">
    <property type="nucleotide sequence ID" value="NZ_FOQA01000011.1"/>
</dbReference>
<reference evidence="6" key="1">
    <citation type="submission" date="2016-10" db="EMBL/GenBank/DDBJ databases">
        <authorList>
            <person name="Varghese N."/>
            <person name="Submissions S."/>
        </authorList>
    </citation>
    <scope>NUCLEOTIDE SEQUENCE [LARGE SCALE GENOMIC DNA]</scope>
    <source>
        <strain evidence="6">Z-7934</strain>
    </source>
</reference>
<dbReference type="OrthoDB" id="9786707at2"/>
<organism evidence="5 6">
    <name type="scientific">Tindallia magadiensis</name>
    <dbReference type="NCBI Taxonomy" id="69895"/>
    <lineage>
        <taxon>Bacteria</taxon>
        <taxon>Bacillati</taxon>
        <taxon>Bacillota</taxon>
        <taxon>Clostridia</taxon>
        <taxon>Peptostreptococcales</taxon>
        <taxon>Tindalliaceae</taxon>
        <taxon>Tindallia</taxon>
    </lineage>
</organism>
<dbReference type="Pfam" id="PF08541">
    <property type="entry name" value="ACP_syn_III_C"/>
    <property type="match status" value="1"/>
</dbReference>
<dbReference type="Proteomes" id="UP000199287">
    <property type="component" value="Unassembled WGS sequence"/>
</dbReference>
<dbReference type="GO" id="GO:0004315">
    <property type="term" value="F:3-oxoacyl-[acyl-carrier-protein] synthase activity"/>
    <property type="evidence" value="ECO:0007669"/>
    <property type="project" value="InterPro"/>
</dbReference>
<evidence type="ECO:0000259" key="4">
    <source>
        <dbReference type="Pfam" id="PF08545"/>
    </source>
</evidence>
<evidence type="ECO:0000313" key="5">
    <source>
        <dbReference type="EMBL" id="SFI29265.1"/>
    </source>
</evidence>
<dbReference type="PANTHER" id="PTHR34069">
    <property type="entry name" value="3-OXOACYL-[ACYL-CARRIER-PROTEIN] SYNTHASE 3"/>
    <property type="match status" value="1"/>
</dbReference>
<dbReference type="SUPFAM" id="SSF53901">
    <property type="entry name" value="Thiolase-like"/>
    <property type="match status" value="2"/>
</dbReference>
<gene>
    <name evidence="5" type="ORF">SAMN05192551_11111</name>
</gene>
<proteinExistence type="predicted"/>
<dbReference type="NCBIfam" id="NF005308">
    <property type="entry name" value="PRK06840.1"/>
    <property type="match status" value="1"/>
</dbReference>
<keyword evidence="1" id="KW-0808">Transferase</keyword>
<protein>
    <submittedName>
        <fullName evidence="5">3-oxoacyl-[acyl-carrier-protein] synthase-3</fullName>
    </submittedName>
</protein>
<dbReference type="GO" id="GO:0006633">
    <property type="term" value="P:fatty acid biosynthetic process"/>
    <property type="evidence" value="ECO:0007669"/>
    <property type="project" value="InterPro"/>
</dbReference>